<reference evidence="3" key="1">
    <citation type="submission" date="2022-03" db="EMBL/GenBank/DDBJ databases">
        <title>A functionally conserved STORR gene fusion in Papaver species that diverged 16.8 million years ago.</title>
        <authorList>
            <person name="Catania T."/>
        </authorList>
    </citation>
    <scope>NUCLEOTIDE SEQUENCE</scope>
    <source>
        <strain evidence="3">S-191538</strain>
    </source>
</reference>
<dbReference type="CDD" id="cd03784">
    <property type="entry name" value="GT1_Gtf-like"/>
    <property type="match status" value="1"/>
</dbReference>
<comment type="caution">
    <text evidence="3">The sequence shown here is derived from an EMBL/GenBank/DDBJ whole genome shotgun (WGS) entry which is preliminary data.</text>
</comment>
<dbReference type="Proteomes" id="UP001177140">
    <property type="component" value="Unassembled WGS sequence"/>
</dbReference>
<name>A0AA41W0S6_PAPNU</name>
<gene>
    <name evidence="3" type="ORF">MKW94_012641</name>
</gene>
<evidence type="ECO:0000256" key="2">
    <source>
        <dbReference type="ARBA" id="ARBA00022679"/>
    </source>
</evidence>
<proteinExistence type="inferred from homology"/>
<evidence type="ECO:0000313" key="3">
    <source>
        <dbReference type="EMBL" id="MCL7051099.1"/>
    </source>
</evidence>
<organism evidence="3 4">
    <name type="scientific">Papaver nudicaule</name>
    <name type="common">Iceland poppy</name>
    <dbReference type="NCBI Taxonomy" id="74823"/>
    <lineage>
        <taxon>Eukaryota</taxon>
        <taxon>Viridiplantae</taxon>
        <taxon>Streptophyta</taxon>
        <taxon>Embryophyta</taxon>
        <taxon>Tracheophyta</taxon>
        <taxon>Spermatophyta</taxon>
        <taxon>Magnoliopsida</taxon>
        <taxon>Ranunculales</taxon>
        <taxon>Papaveraceae</taxon>
        <taxon>Papaveroideae</taxon>
        <taxon>Papaver</taxon>
    </lineage>
</organism>
<dbReference type="PANTHER" id="PTHR48049:SF84">
    <property type="entry name" value="UDP-GLYCOSYLTRANSFERASE 79A6"/>
    <property type="match status" value="1"/>
</dbReference>
<dbReference type="InterPro" id="IPR002213">
    <property type="entry name" value="UDP_glucos_trans"/>
</dbReference>
<keyword evidence="2" id="KW-0808">Transferase</keyword>
<evidence type="ECO:0000313" key="4">
    <source>
        <dbReference type="Proteomes" id="UP001177140"/>
    </source>
</evidence>
<dbReference type="InterPro" id="IPR050481">
    <property type="entry name" value="UDP-glycosyltransf_plant"/>
</dbReference>
<protein>
    <submittedName>
        <fullName evidence="3">Uncharacterized protein</fullName>
    </submittedName>
</protein>
<dbReference type="SUPFAM" id="SSF53756">
    <property type="entry name" value="UDP-Glycosyltransferase/glycogen phosphorylase"/>
    <property type="match status" value="1"/>
</dbReference>
<dbReference type="Gene3D" id="3.40.50.2000">
    <property type="entry name" value="Glycogen Phosphorylase B"/>
    <property type="match status" value="2"/>
</dbReference>
<dbReference type="GO" id="GO:0035251">
    <property type="term" value="F:UDP-glucosyltransferase activity"/>
    <property type="evidence" value="ECO:0007669"/>
    <property type="project" value="InterPro"/>
</dbReference>
<dbReference type="EMBL" id="JAJJMA010335079">
    <property type="protein sequence ID" value="MCL7051099.1"/>
    <property type="molecule type" value="Genomic_DNA"/>
</dbReference>
<evidence type="ECO:0000256" key="1">
    <source>
        <dbReference type="ARBA" id="ARBA00009995"/>
    </source>
</evidence>
<comment type="similarity">
    <text evidence="1">Belongs to the UDP-glycosyltransferase family.</text>
</comment>
<dbReference type="AlphaFoldDB" id="A0AA41W0S6"/>
<keyword evidence="4" id="KW-1185">Reference proteome</keyword>
<dbReference type="PANTHER" id="PTHR48049">
    <property type="entry name" value="GLYCOSYLTRANSFERASE"/>
    <property type="match status" value="1"/>
</dbReference>
<dbReference type="Pfam" id="PF00201">
    <property type="entry name" value="UDPGT"/>
    <property type="match status" value="1"/>
</dbReference>
<accession>A0AA41W0S6</accession>
<sequence length="309" mass="34396">MSLMNPPADFPPASSLKLYSHEVDAAIPFWAHKNEHSGDLSVHQLVVASLFESDIFCTRTIGEMESCYCDYLEIQYKKPVLPTGAALPDKTQLISKNTARPLEERWANWLGGFEKGSVLYCAFGSQGVLSKDQFQELLLGFELTGMPFFVALKPPVGFETVDEALPEGFKERVQGRGIVHGGWVQQLEILSHSSIGCFVSHAAFSSLLESLVYTDVQLVLMPYLTEQCLNSRLLSGEFKVAVEVEKKETESWFSKESICSSIKTVMDEDSDIGVEIRANCLKLRSRLSNPGIESTYIDNIINKLQEVIA</sequence>
<dbReference type="FunFam" id="3.40.50.2000:FF:000037">
    <property type="entry name" value="Glycosyltransferase"/>
    <property type="match status" value="1"/>
</dbReference>